<dbReference type="PATRIC" id="fig|1618481.3.peg.1094"/>
<feature type="domain" description="UvrC family homology region profile" evidence="2">
    <location>
        <begin position="258"/>
        <end position="365"/>
    </location>
</feature>
<dbReference type="PANTHER" id="PTHR30562">
    <property type="entry name" value="UVRC/OXIDOREDUCTASE"/>
    <property type="match status" value="1"/>
</dbReference>
<dbReference type="STRING" id="1618481.US54_C0076G0004"/>
<dbReference type="InterPro" id="IPR035901">
    <property type="entry name" value="GIY-YIG_endonuc_sf"/>
</dbReference>
<dbReference type="PROSITE" id="PS50164">
    <property type="entry name" value="GIY_YIG"/>
    <property type="match status" value="1"/>
</dbReference>
<dbReference type="InterPro" id="IPR001162">
    <property type="entry name" value="UvrC_RNase_H_dom"/>
</dbReference>
<evidence type="ECO:0000313" key="4">
    <source>
        <dbReference type="Proteomes" id="UP000034471"/>
    </source>
</evidence>
<dbReference type="CDD" id="cd10434">
    <property type="entry name" value="GIY-YIG_UvrC_Cho"/>
    <property type="match status" value="1"/>
</dbReference>
<name>A0A0G0HCG1_9BACT</name>
<dbReference type="Gene3D" id="3.30.420.340">
    <property type="entry name" value="UvrC, RNAse H endonuclease domain"/>
    <property type="match status" value="1"/>
</dbReference>
<reference evidence="3 4" key="1">
    <citation type="journal article" date="2015" name="Nature">
        <title>rRNA introns, odd ribosomes, and small enigmatic genomes across a large radiation of phyla.</title>
        <authorList>
            <person name="Brown C.T."/>
            <person name="Hug L.A."/>
            <person name="Thomas B.C."/>
            <person name="Sharon I."/>
            <person name="Castelle C.J."/>
            <person name="Singh A."/>
            <person name="Wilkins M.J."/>
            <person name="Williams K.H."/>
            <person name="Banfield J.F."/>
        </authorList>
    </citation>
    <scope>NUCLEOTIDE SEQUENCE [LARGE SCALE GENOMIC DNA]</scope>
</reference>
<dbReference type="SMART" id="SM00465">
    <property type="entry name" value="GIYc"/>
    <property type="match status" value="1"/>
</dbReference>
<dbReference type="InterPro" id="IPR000305">
    <property type="entry name" value="GIY-YIG_endonuc"/>
</dbReference>
<organism evidence="3 4">
    <name type="scientific">Candidatus Roizmanbacteria bacterium GW2011_GWA2_37_7</name>
    <dbReference type="NCBI Taxonomy" id="1618481"/>
    <lineage>
        <taxon>Bacteria</taxon>
        <taxon>Candidatus Roizmaniibacteriota</taxon>
    </lineage>
</organism>
<dbReference type="GO" id="GO:0006289">
    <property type="term" value="P:nucleotide-excision repair"/>
    <property type="evidence" value="ECO:0007669"/>
    <property type="project" value="InterPro"/>
</dbReference>
<dbReference type="PANTHER" id="PTHR30562:SF1">
    <property type="entry name" value="UVRABC SYSTEM PROTEIN C"/>
    <property type="match status" value="1"/>
</dbReference>
<dbReference type="Pfam" id="PF08459">
    <property type="entry name" value="UvrC_RNaseH_dom"/>
    <property type="match status" value="1"/>
</dbReference>
<dbReference type="SUPFAM" id="SSF82771">
    <property type="entry name" value="GIY-YIG endonuclease"/>
    <property type="match status" value="1"/>
</dbReference>
<dbReference type="Proteomes" id="UP000034471">
    <property type="component" value="Unassembled WGS sequence"/>
</dbReference>
<evidence type="ECO:0000259" key="1">
    <source>
        <dbReference type="PROSITE" id="PS50164"/>
    </source>
</evidence>
<accession>A0A0G0HCG1</accession>
<dbReference type="GO" id="GO:0009381">
    <property type="term" value="F:excinuclease ABC activity"/>
    <property type="evidence" value="ECO:0007669"/>
    <property type="project" value="InterPro"/>
</dbReference>
<evidence type="ECO:0000259" key="2">
    <source>
        <dbReference type="PROSITE" id="PS50165"/>
    </source>
</evidence>
<feature type="domain" description="GIY-YIG" evidence="1">
    <location>
        <begin position="18"/>
        <end position="95"/>
    </location>
</feature>
<dbReference type="Pfam" id="PF01541">
    <property type="entry name" value="GIY-YIG"/>
    <property type="match status" value="1"/>
</dbReference>
<proteinExistence type="predicted"/>
<dbReference type="AlphaFoldDB" id="A0A0G0HCG1"/>
<dbReference type="Gene3D" id="3.40.1440.10">
    <property type="entry name" value="GIY-YIG endonuclease"/>
    <property type="match status" value="1"/>
</dbReference>
<dbReference type="GO" id="GO:0009380">
    <property type="term" value="C:excinuclease repair complex"/>
    <property type="evidence" value="ECO:0007669"/>
    <property type="project" value="TreeGrafter"/>
</dbReference>
<protein>
    <submittedName>
        <fullName evidence="3">Excinuclease ABC subunit C</fullName>
    </submittedName>
</protein>
<dbReference type="InterPro" id="IPR047296">
    <property type="entry name" value="GIY-YIG_UvrC_Cho"/>
</dbReference>
<sequence length="431" mass="50826">MSTCIVSCNKPSIQAVPTTTGIYIFCAKKKPAYIGKSINLRARLKSHFENAKIDAKERSIIESSDMIKYIITDSEFKALLLESRWIQKYRPRYNVRWRDDKSFLYIKITIKDKYPKVLITRREDDHKSLYFGPFSSVNIVRSVLKEIRRVFPFCTQKKSGAKRCFYAKINLCNPCPSEIEKLKTSKKLKATRQYRKNIRSLTKVLEGQTEHILKGLYRKIDTLKQQQNYEDAIQIRERIARLEGIVMRKKFDEDSIDQYNQSTKQIHALQTLLKTYLHVQNLHRIECYDMSTLSFQHSTASMVVFTEGLSDKKEYKRFKIKAPVQSDFQMFEEVLTRRFANTWEKPNLIIVDGGKPQVRAVQKVLLKQKITIPLIGIAKHPDRIIFGDDSLITIKPQRHHHGFRLIQELRDESHRFAKRYHTYIREKNMLK</sequence>
<dbReference type="EMBL" id="LBTJ01000076">
    <property type="protein sequence ID" value="KKQ36225.1"/>
    <property type="molecule type" value="Genomic_DNA"/>
</dbReference>
<evidence type="ECO:0000313" key="3">
    <source>
        <dbReference type="EMBL" id="KKQ36225.1"/>
    </source>
</evidence>
<gene>
    <name evidence="3" type="ORF">US54_C0076G0004</name>
</gene>
<comment type="caution">
    <text evidence="3">The sequence shown here is derived from an EMBL/GenBank/DDBJ whole genome shotgun (WGS) entry which is preliminary data.</text>
</comment>
<dbReference type="InterPro" id="IPR050066">
    <property type="entry name" value="UvrABC_protein_C"/>
</dbReference>
<dbReference type="PROSITE" id="PS50165">
    <property type="entry name" value="UVRC"/>
    <property type="match status" value="1"/>
</dbReference>
<dbReference type="InterPro" id="IPR038476">
    <property type="entry name" value="UvrC_RNase_H_dom_sf"/>
</dbReference>